<feature type="transmembrane region" description="Helical" evidence="1">
    <location>
        <begin position="35"/>
        <end position="55"/>
    </location>
</feature>
<keyword evidence="1" id="KW-1133">Transmembrane helix</keyword>
<gene>
    <name evidence="2" type="ORF">G0P99_16165</name>
</gene>
<evidence type="ECO:0000313" key="2">
    <source>
        <dbReference type="EMBL" id="NDW46490.1"/>
    </source>
</evidence>
<comment type="caution">
    <text evidence="2">The sequence shown here is derived from an EMBL/GenBank/DDBJ whole genome shotgun (WGS) entry which is preliminary data.</text>
</comment>
<keyword evidence="1" id="KW-0812">Transmembrane</keyword>
<dbReference type="EMBL" id="JAAGOX010000032">
    <property type="protein sequence ID" value="NDW46490.1"/>
    <property type="molecule type" value="Genomic_DNA"/>
</dbReference>
<name>A0A6B2NTS0_9RHOB</name>
<dbReference type="AlphaFoldDB" id="A0A6B2NTS0"/>
<dbReference type="RefSeq" id="WP_164131514.1">
    <property type="nucleotide sequence ID" value="NZ_JAAGOX010000032.1"/>
</dbReference>
<keyword evidence="1" id="KW-0472">Membrane</keyword>
<reference evidence="2" key="1">
    <citation type="submission" date="2020-02" db="EMBL/GenBank/DDBJ databases">
        <title>Delineation of the pyrene-degrading pathway in Roseobacter clade bacteria by genomic analysis.</title>
        <authorList>
            <person name="Zhou H."/>
            <person name="Wang H."/>
        </authorList>
    </citation>
    <scope>NUCLEOTIDE SEQUENCE</scope>
    <source>
        <strain evidence="2">PrR005</strain>
    </source>
</reference>
<evidence type="ECO:0000256" key="1">
    <source>
        <dbReference type="SAM" id="Phobius"/>
    </source>
</evidence>
<proteinExistence type="predicted"/>
<protein>
    <submittedName>
        <fullName evidence="2">Uncharacterized protein</fullName>
    </submittedName>
</protein>
<organism evidence="2">
    <name type="scientific">Ruegeria sp. PrR005</name>
    <dbReference type="NCBI Taxonomy" id="2706882"/>
    <lineage>
        <taxon>Bacteria</taxon>
        <taxon>Pseudomonadati</taxon>
        <taxon>Pseudomonadota</taxon>
        <taxon>Alphaproteobacteria</taxon>
        <taxon>Rhodobacterales</taxon>
        <taxon>Roseobacteraceae</taxon>
        <taxon>Ruegeria</taxon>
    </lineage>
</organism>
<sequence length="63" mass="6725">MLEFPGDFRLNGLSNMTFAALLPTVISDLPLSGPALLPVVAAGYVLSIIGASILVRKLRNWLT</sequence>
<accession>A0A6B2NTS0</accession>